<organism evidence="2 3">
    <name type="scientific">Trematosphaeria pertusa</name>
    <dbReference type="NCBI Taxonomy" id="390896"/>
    <lineage>
        <taxon>Eukaryota</taxon>
        <taxon>Fungi</taxon>
        <taxon>Dikarya</taxon>
        <taxon>Ascomycota</taxon>
        <taxon>Pezizomycotina</taxon>
        <taxon>Dothideomycetes</taxon>
        <taxon>Pleosporomycetidae</taxon>
        <taxon>Pleosporales</taxon>
        <taxon>Massarineae</taxon>
        <taxon>Trematosphaeriaceae</taxon>
        <taxon>Trematosphaeria</taxon>
    </lineage>
</organism>
<evidence type="ECO:0000313" key="3">
    <source>
        <dbReference type="Proteomes" id="UP000800094"/>
    </source>
</evidence>
<reference evidence="2" key="1">
    <citation type="journal article" date="2020" name="Stud. Mycol.">
        <title>101 Dothideomycetes genomes: a test case for predicting lifestyles and emergence of pathogens.</title>
        <authorList>
            <person name="Haridas S."/>
            <person name="Albert R."/>
            <person name="Binder M."/>
            <person name="Bloem J."/>
            <person name="Labutti K."/>
            <person name="Salamov A."/>
            <person name="Andreopoulos B."/>
            <person name="Baker S."/>
            <person name="Barry K."/>
            <person name="Bills G."/>
            <person name="Bluhm B."/>
            <person name="Cannon C."/>
            <person name="Castanera R."/>
            <person name="Culley D."/>
            <person name="Daum C."/>
            <person name="Ezra D."/>
            <person name="Gonzalez J."/>
            <person name="Henrissat B."/>
            <person name="Kuo A."/>
            <person name="Liang C."/>
            <person name="Lipzen A."/>
            <person name="Lutzoni F."/>
            <person name="Magnuson J."/>
            <person name="Mondo S."/>
            <person name="Nolan M."/>
            <person name="Ohm R."/>
            <person name="Pangilinan J."/>
            <person name="Park H.-J."/>
            <person name="Ramirez L."/>
            <person name="Alfaro M."/>
            <person name="Sun H."/>
            <person name="Tritt A."/>
            <person name="Yoshinaga Y."/>
            <person name="Zwiers L.-H."/>
            <person name="Turgeon B."/>
            <person name="Goodwin S."/>
            <person name="Spatafora J."/>
            <person name="Crous P."/>
            <person name="Grigoriev I."/>
        </authorList>
    </citation>
    <scope>NUCLEOTIDE SEQUENCE</scope>
    <source>
        <strain evidence="2">CBS 122368</strain>
    </source>
</reference>
<keyword evidence="1" id="KW-0472">Membrane</keyword>
<feature type="transmembrane region" description="Helical" evidence="1">
    <location>
        <begin position="76"/>
        <end position="96"/>
    </location>
</feature>
<protein>
    <recommendedName>
        <fullName evidence="4">Integral membrane protein</fullName>
    </recommendedName>
</protein>
<feature type="transmembrane region" description="Helical" evidence="1">
    <location>
        <begin position="34"/>
        <end position="56"/>
    </location>
</feature>
<sequence length="229" mass="25411">MLWISIYCVKFCFLAQFKFHKPPYAYISVHLTRYFWASIIICSAAFLFTIIHPIVLCPSPGKCRYFRSTGTVPWEMAVTAIDIVTDLLVISIPALLIHMANFTRSYTIINFIFKSLSVVNVAIAGARLALQYNTSAHRIEYVAMTLLLVVEAAIALIMASISSYRVVLLDRLAEWRMRKATASARPKELQLWSVANPIEERGGGLSSRGGFSAASPRAGFGADSYSSVT</sequence>
<feature type="transmembrane region" description="Helical" evidence="1">
    <location>
        <begin position="141"/>
        <end position="168"/>
    </location>
</feature>
<keyword evidence="1" id="KW-1133">Transmembrane helix</keyword>
<proteinExistence type="predicted"/>
<dbReference type="GeneID" id="54577520"/>
<dbReference type="OrthoDB" id="444631at2759"/>
<keyword evidence="1" id="KW-0812">Transmembrane</keyword>
<dbReference type="Proteomes" id="UP000800094">
    <property type="component" value="Unassembled WGS sequence"/>
</dbReference>
<keyword evidence="3" id="KW-1185">Reference proteome</keyword>
<feature type="transmembrane region" description="Helical" evidence="1">
    <location>
        <begin position="108"/>
        <end position="129"/>
    </location>
</feature>
<gene>
    <name evidence="2" type="ORF">BU26DRAFT_436762</name>
</gene>
<accession>A0A6A6I1K0</accession>
<dbReference type="AlphaFoldDB" id="A0A6A6I1K0"/>
<evidence type="ECO:0000313" key="2">
    <source>
        <dbReference type="EMBL" id="KAF2243888.1"/>
    </source>
</evidence>
<name>A0A6A6I1K0_9PLEO</name>
<evidence type="ECO:0000256" key="1">
    <source>
        <dbReference type="SAM" id="Phobius"/>
    </source>
</evidence>
<dbReference type="RefSeq" id="XP_033678892.1">
    <property type="nucleotide sequence ID" value="XM_033824190.1"/>
</dbReference>
<evidence type="ECO:0008006" key="4">
    <source>
        <dbReference type="Google" id="ProtNLM"/>
    </source>
</evidence>
<dbReference type="EMBL" id="ML987204">
    <property type="protein sequence ID" value="KAF2243888.1"/>
    <property type="molecule type" value="Genomic_DNA"/>
</dbReference>